<dbReference type="AlphaFoldDB" id="A0A1B6CBV1"/>
<name>A0A1B6CBV1_9HEMI</name>
<dbReference type="GO" id="GO:0016301">
    <property type="term" value="F:kinase activity"/>
    <property type="evidence" value="ECO:0007669"/>
    <property type="project" value="TreeGrafter"/>
</dbReference>
<reference evidence="3" key="1">
    <citation type="submission" date="2015-12" db="EMBL/GenBank/DDBJ databases">
        <title>De novo transcriptome assembly of four potential Pierce s Disease insect vectors from Arizona vineyards.</title>
        <authorList>
            <person name="Tassone E.E."/>
        </authorList>
    </citation>
    <scope>NUCLEOTIDE SEQUENCE</scope>
</reference>
<organism evidence="3">
    <name type="scientific">Clastoptera arizonana</name>
    <name type="common">Arizona spittle bug</name>
    <dbReference type="NCBI Taxonomy" id="38151"/>
    <lineage>
        <taxon>Eukaryota</taxon>
        <taxon>Metazoa</taxon>
        <taxon>Ecdysozoa</taxon>
        <taxon>Arthropoda</taxon>
        <taxon>Hexapoda</taxon>
        <taxon>Insecta</taxon>
        <taxon>Pterygota</taxon>
        <taxon>Neoptera</taxon>
        <taxon>Paraneoptera</taxon>
        <taxon>Hemiptera</taxon>
        <taxon>Auchenorrhyncha</taxon>
        <taxon>Cercopoidea</taxon>
        <taxon>Clastopteridae</taxon>
        <taxon>Clastoptera</taxon>
    </lineage>
</organism>
<gene>
    <name evidence="4" type="ORF">g.9871</name>
    <name evidence="3" type="ORF">g.9873</name>
</gene>
<evidence type="ECO:0000313" key="3">
    <source>
        <dbReference type="EMBL" id="JAS10942.1"/>
    </source>
</evidence>
<sequence length="313" mass="36536">MCDDGPSICIVMLMGIPASGKSYFRQRLEVLLKNGSLELNNVYPVSISFDDYIDSEIDFHKDPSIWKEKRLDIYSKLENMIDKLINKNSLDTNLCAEFDLNVANQSQLVVFIIDDNMYYKSMRYKYYNLAKKYNTSYCQFYLKANLKDALIFNQKRKNVVSDSTIIKMYNNIEPPNINNKWEENSLEIESFIDFNNKQFLDSITSIVQLSVKFPIKSTKQENNKEEAQKVTNTNVIHQIDLILRSIVGERMNKAKESITDVKVLKDVGKVYCSRRIQILQNIKVGEIMLPFPALTFDNLQDVELLKRFLFQYI</sequence>
<evidence type="ECO:0000256" key="2">
    <source>
        <dbReference type="ARBA" id="ARBA00022840"/>
    </source>
</evidence>
<proteinExistence type="predicted"/>
<dbReference type="InterPro" id="IPR052648">
    <property type="entry name" value="Ser-tRNA(Sec)_kinase"/>
</dbReference>
<accession>A0A1B6CBV1</accession>
<dbReference type="EMBL" id="GEDC01026356">
    <property type="protein sequence ID" value="JAS10942.1"/>
    <property type="molecule type" value="Transcribed_RNA"/>
</dbReference>
<dbReference type="SUPFAM" id="SSF52540">
    <property type="entry name" value="P-loop containing nucleoside triphosphate hydrolases"/>
    <property type="match status" value="1"/>
</dbReference>
<dbReference type="PANTHER" id="PTHR20873:SF0">
    <property type="entry name" value="L-SERYL-TRNA(SEC) KINASE"/>
    <property type="match status" value="1"/>
</dbReference>
<keyword evidence="2" id="KW-0067">ATP-binding</keyword>
<protein>
    <recommendedName>
        <fullName evidence="5">L-seryl-tRNA(Sec) kinase</fullName>
    </recommendedName>
</protein>
<evidence type="ECO:0000313" key="4">
    <source>
        <dbReference type="EMBL" id="JAS25834.1"/>
    </source>
</evidence>
<evidence type="ECO:0000256" key="1">
    <source>
        <dbReference type="ARBA" id="ARBA00022741"/>
    </source>
</evidence>
<dbReference type="Gene3D" id="3.40.50.300">
    <property type="entry name" value="P-loop containing nucleotide triphosphate hydrolases"/>
    <property type="match status" value="1"/>
</dbReference>
<dbReference type="GO" id="GO:0005524">
    <property type="term" value="F:ATP binding"/>
    <property type="evidence" value="ECO:0007669"/>
    <property type="project" value="UniProtKB-KW"/>
</dbReference>
<dbReference type="InterPro" id="IPR013641">
    <property type="entry name" value="KTI12/PSTK"/>
</dbReference>
<dbReference type="InterPro" id="IPR027417">
    <property type="entry name" value="P-loop_NTPase"/>
</dbReference>
<dbReference type="EMBL" id="GEDC01011464">
    <property type="protein sequence ID" value="JAS25834.1"/>
    <property type="molecule type" value="Transcribed_RNA"/>
</dbReference>
<dbReference type="PANTHER" id="PTHR20873">
    <property type="entry name" value="L-SERYL-TRNA(SEC) KINASE"/>
    <property type="match status" value="1"/>
</dbReference>
<keyword evidence="1" id="KW-0547">Nucleotide-binding</keyword>
<dbReference type="GO" id="GO:0000049">
    <property type="term" value="F:tRNA binding"/>
    <property type="evidence" value="ECO:0007669"/>
    <property type="project" value="TreeGrafter"/>
</dbReference>
<evidence type="ECO:0008006" key="5">
    <source>
        <dbReference type="Google" id="ProtNLM"/>
    </source>
</evidence>
<dbReference type="Pfam" id="PF08433">
    <property type="entry name" value="KTI12"/>
    <property type="match status" value="1"/>
</dbReference>